<protein>
    <recommendedName>
        <fullName evidence="3">Type II secretion system protein</fullName>
    </recommendedName>
</protein>
<dbReference type="Proteomes" id="UP000515960">
    <property type="component" value="Chromosome"/>
</dbReference>
<dbReference type="KEGG" id="ohi:H8790_04255"/>
<evidence type="ECO:0008006" key="3">
    <source>
        <dbReference type="Google" id="ProtNLM"/>
    </source>
</evidence>
<gene>
    <name evidence="1" type="ORF">H8790_04255</name>
</gene>
<dbReference type="EMBL" id="CP060490">
    <property type="protein sequence ID" value="QNL45238.1"/>
    <property type="molecule type" value="Genomic_DNA"/>
</dbReference>
<dbReference type="AlphaFoldDB" id="A0A7G9B6Q7"/>
<reference evidence="1 2" key="1">
    <citation type="submission" date="2020-08" db="EMBL/GenBank/DDBJ databases">
        <authorList>
            <person name="Liu C."/>
            <person name="Sun Q."/>
        </authorList>
    </citation>
    <scope>NUCLEOTIDE SEQUENCE [LARGE SCALE GENOMIC DNA]</scope>
    <source>
        <strain evidence="1 2">NSJ-62</strain>
    </source>
</reference>
<organism evidence="1 2">
    <name type="scientific">Oscillibacter hominis</name>
    <dbReference type="NCBI Taxonomy" id="2763056"/>
    <lineage>
        <taxon>Bacteria</taxon>
        <taxon>Bacillati</taxon>
        <taxon>Bacillota</taxon>
        <taxon>Clostridia</taxon>
        <taxon>Eubacteriales</taxon>
        <taxon>Oscillospiraceae</taxon>
        <taxon>Oscillibacter</taxon>
    </lineage>
</organism>
<name>A0A7G9B6Q7_9FIRM</name>
<evidence type="ECO:0000313" key="2">
    <source>
        <dbReference type="Proteomes" id="UP000515960"/>
    </source>
</evidence>
<dbReference type="RefSeq" id="WP_187333691.1">
    <property type="nucleotide sequence ID" value="NZ_CP060490.1"/>
</dbReference>
<proteinExistence type="predicted"/>
<sequence>MGKRCSRGETLVETLTAILLVTLASLMMVRMCLSGIQLNHSVRVREDAFRAERNIAELCEESRSSPGQVSIRGSGREETYEVRVAGGEGKLTSYSLVKEGR</sequence>
<accession>A0A7G9B6Q7</accession>
<evidence type="ECO:0000313" key="1">
    <source>
        <dbReference type="EMBL" id="QNL45238.1"/>
    </source>
</evidence>
<keyword evidence="2" id="KW-1185">Reference proteome</keyword>